<dbReference type="AlphaFoldDB" id="A0AAV4H4R1"/>
<reference evidence="2 3" key="1">
    <citation type="journal article" date="2021" name="Elife">
        <title>Chloroplast acquisition without the gene transfer in kleptoplastic sea slugs, Plakobranchus ocellatus.</title>
        <authorList>
            <person name="Maeda T."/>
            <person name="Takahashi S."/>
            <person name="Yoshida T."/>
            <person name="Shimamura S."/>
            <person name="Takaki Y."/>
            <person name="Nagai Y."/>
            <person name="Toyoda A."/>
            <person name="Suzuki Y."/>
            <person name="Arimoto A."/>
            <person name="Ishii H."/>
            <person name="Satoh N."/>
            <person name="Nishiyama T."/>
            <person name="Hasebe M."/>
            <person name="Maruyama T."/>
            <person name="Minagawa J."/>
            <person name="Obokata J."/>
            <person name="Shigenobu S."/>
        </authorList>
    </citation>
    <scope>NUCLEOTIDE SEQUENCE [LARGE SCALE GENOMIC DNA]</scope>
</reference>
<evidence type="ECO:0000313" key="2">
    <source>
        <dbReference type="EMBL" id="GFR91785.1"/>
    </source>
</evidence>
<feature type="non-terminal residue" evidence="2">
    <location>
        <position position="188"/>
    </location>
</feature>
<evidence type="ECO:0000313" key="3">
    <source>
        <dbReference type="Proteomes" id="UP000762676"/>
    </source>
</evidence>
<protein>
    <submittedName>
        <fullName evidence="2">Retrovirus-related Pol polyprotein LINE-1</fullName>
    </submittedName>
</protein>
<dbReference type="InterPro" id="IPR000477">
    <property type="entry name" value="RT_dom"/>
</dbReference>
<dbReference type="PANTHER" id="PTHR47027:SF8">
    <property type="entry name" value="RIBONUCLEASE H"/>
    <property type="match status" value="1"/>
</dbReference>
<dbReference type="InterPro" id="IPR043502">
    <property type="entry name" value="DNA/RNA_pol_sf"/>
</dbReference>
<dbReference type="PANTHER" id="PTHR47027">
    <property type="entry name" value="REVERSE TRANSCRIPTASE DOMAIN-CONTAINING PROTEIN"/>
    <property type="match status" value="1"/>
</dbReference>
<dbReference type="Proteomes" id="UP000762676">
    <property type="component" value="Unassembled WGS sequence"/>
</dbReference>
<evidence type="ECO:0000259" key="1">
    <source>
        <dbReference type="PROSITE" id="PS50878"/>
    </source>
</evidence>
<accession>A0AAV4H4R1</accession>
<dbReference type="Pfam" id="PF00078">
    <property type="entry name" value="RVT_1"/>
    <property type="match status" value="1"/>
</dbReference>
<dbReference type="EMBL" id="BMAT01008743">
    <property type="protein sequence ID" value="GFR91785.1"/>
    <property type="molecule type" value="Genomic_DNA"/>
</dbReference>
<sequence length="188" mass="21252">MRKTDIDPNDIALISHLYWTQNTKVRVGKDLSDEVDIKKGVRQGCVLSPSLFNLYTEYIFREIDDVPGLKVNSENINNLNYADDTVLLAESENGLQNLVTIIEEKSEQLTHESVYTHSYIVVLPNKHWAGSGKYKQALLSVASFPDHQSTNHVRISTFPAGDIQKTSLVRRQAFQYNIDIEGISLDIS</sequence>
<organism evidence="2 3">
    <name type="scientific">Elysia marginata</name>
    <dbReference type="NCBI Taxonomy" id="1093978"/>
    <lineage>
        <taxon>Eukaryota</taxon>
        <taxon>Metazoa</taxon>
        <taxon>Spiralia</taxon>
        <taxon>Lophotrochozoa</taxon>
        <taxon>Mollusca</taxon>
        <taxon>Gastropoda</taxon>
        <taxon>Heterobranchia</taxon>
        <taxon>Euthyneura</taxon>
        <taxon>Panpulmonata</taxon>
        <taxon>Sacoglossa</taxon>
        <taxon>Placobranchoidea</taxon>
        <taxon>Plakobranchidae</taxon>
        <taxon>Elysia</taxon>
    </lineage>
</organism>
<feature type="domain" description="Reverse transcriptase" evidence="1">
    <location>
        <begin position="1"/>
        <end position="143"/>
    </location>
</feature>
<keyword evidence="3" id="KW-1185">Reference proteome</keyword>
<dbReference type="SUPFAM" id="SSF56672">
    <property type="entry name" value="DNA/RNA polymerases"/>
    <property type="match status" value="1"/>
</dbReference>
<dbReference type="PROSITE" id="PS50878">
    <property type="entry name" value="RT_POL"/>
    <property type="match status" value="1"/>
</dbReference>
<gene>
    <name evidence="2" type="ORF">ElyMa_004336900</name>
</gene>
<comment type="caution">
    <text evidence="2">The sequence shown here is derived from an EMBL/GenBank/DDBJ whole genome shotgun (WGS) entry which is preliminary data.</text>
</comment>
<proteinExistence type="predicted"/>
<name>A0AAV4H4R1_9GAST</name>